<dbReference type="PROSITE" id="PS50950">
    <property type="entry name" value="ZF_THAP"/>
    <property type="match status" value="1"/>
</dbReference>
<reference evidence="16" key="2">
    <citation type="submission" date="2021-09" db="EMBL/GenBank/DDBJ databases">
        <authorList>
            <person name="Jia N."/>
            <person name="Wang J."/>
            <person name="Shi W."/>
            <person name="Du L."/>
            <person name="Sun Y."/>
            <person name="Zhan W."/>
            <person name="Jiang J."/>
            <person name="Wang Q."/>
            <person name="Zhang B."/>
            <person name="Ji P."/>
            <person name="Sakyi L.B."/>
            <person name="Cui X."/>
            <person name="Yuan T."/>
            <person name="Jiang B."/>
            <person name="Yang W."/>
            <person name="Lam T.T.-Y."/>
            <person name="Chang Q."/>
            <person name="Ding S."/>
            <person name="Wang X."/>
            <person name="Zhu J."/>
            <person name="Ruan X."/>
            <person name="Zhao L."/>
            <person name="Wei J."/>
            <person name="Que T."/>
            <person name="Du C."/>
            <person name="Cheng J."/>
            <person name="Dai P."/>
            <person name="Han X."/>
            <person name="Huang E."/>
            <person name="Gao Y."/>
            <person name="Liu J."/>
            <person name="Shao H."/>
            <person name="Ye R."/>
            <person name="Li L."/>
            <person name="Wei W."/>
            <person name="Wang X."/>
            <person name="Wang C."/>
            <person name="Huo Q."/>
            <person name="Li W."/>
            <person name="Guo W."/>
            <person name="Chen H."/>
            <person name="Chen S."/>
            <person name="Zhou L."/>
            <person name="Zhou L."/>
            <person name="Ni X."/>
            <person name="Tian J."/>
            <person name="Zhou Y."/>
            <person name="Sheng Y."/>
            <person name="Liu T."/>
            <person name="Pan Y."/>
            <person name="Xia L."/>
            <person name="Li J."/>
            <person name="Zhao F."/>
            <person name="Cao W."/>
        </authorList>
    </citation>
    <scope>NUCLEOTIDE SEQUENCE</scope>
    <source>
        <strain evidence="16">Rmic-2018</strain>
        <tissue evidence="16">Larvae</tissue>
    </source>
</reference>
<dbReference type="PANTHER" id="PTHR46600">
    <property type="entry name" value="THAP DOMAIN-CONTAINING"/>
    <property type="match status" value="1"/>
</dbReference>
<keyword evidence="6" id="KW-0805">Transcription regulation</keyword>
<feature type="coiled-coil region" evidence="13">
    <location>
        <begin position="227"/>
        <end position="254"/>
    </location>
</feature>
<comment type="similarity">
    <text evidence="2">Belongs to the THAP1 family.</text>
</comment>
<evidence type="ECO:0000256" key="12">
    <source>
        <dbReference type="PROSITE-ProRule" id="PRU00309"/>
    </source>
</evidence>
<keyword evidence="8 12" id="KW-0238">DNA-binding</keyword>
<dbReference type="GO" id="GO:0005654">
    <property type="term" value="C:nucleoplasm"/>
    <property type="evidence" value="ECO:0007669"/>
    <property type="project" value="UniProtKB-SubCell"/>
</dbReference>
<keyword evidence="10" id="KW-0539">Nucleus</keyword>
<dbReference type="GO" id="GO:0008270">
    <property type="term" value="F:zinc ion binding"/>
    <property type="evidence" value="ECO:0007669"/>
    <property type="project" value="UniProtKB-KW"/>
</dbReference>
<sequence length="334" mass="38966">MTASSPYFLRSFSGEPGVGLPGPPGPPGSVYSVPRDGDLEFGSSSLSFLPGQKTARQQWIKAIRKDDLVPNTKLNYSEVCSTHFRETDFAEGKRHRLEKGVIPTVFPDYTSYLRQQPLKERTTESTQKRSASQCEDKESEPKRKRNRHREDTYGERLELETSKCMNETSPDGEQQTMHSETILDEATPCAPRAVTGQATQLERDMSSRLAVERAKWRRKERDLKNEVEWFRQIADQYKEELKKLKDDCHFAVLEYICEQTKEKDFCAVCLLNHTTNIRRKKPTWTEDVGRHCVILRHLSTKVYEHARKERLLKLPCRNYPSKLHRDQFWRNRSR</sequence>
<dbReference type="PANTHER" id="PTHR46600:SF1">
    <property type="entry name" value="THAP DOMAIN-CONTAINING PROTEIN 1"/>
    <property type="match status" value="1"/>
</dbReference>
<feature type="domain" description="THAP-type" evidence="15">
    <location>
        <begin position="20"/>
        <end position="106"/>
    </location>
</feature>
<evidence type="ECO:0000256" key="3">
    <source>
        <dbReference type="ARBA" id="ARBA00022723"/>
    </source>
</evidence>
<dbReference type="VEuPathDB" id="VectorBase:LOC119185501"/>
<reference evidence="16" key="1">
    <citation type="journal article" date="2020" name="Cell">
        <title>Large-Scale Comparative Analyses of Tick Genomes Elucidate Their Genetic Diversity and Vector Capacities.</title>
        <authorList>
            <consortium name="Tick Genome and Microbiome Consortium (TIGMIC)"/>
            <person name="Jia N."/>
            <person name="Wang J."/>
            <person name="Shi W."/>
            <person name="Du L."/>
            <person name="Sun Y."/>
            <person name="Zhan W."/>
            <person name="Jiang J.F."/>
            <person name="Wang Q."/>
            <person name="Zhang B."/>
            <person name="Ji P."/>
            <person name="Bell-Sakyi L."/>
            <person name="Cui X.M."/>
            <person name="Yuan T.T."/>
            <person name="Jiang B.G."/>
            <person name="Yang W.F."/>
            <person name="Lam T.T."/>
            <person name="Chang Q.C."/>
            <person name="Ding S.J."/>
            <person name="Wang X.J."/>
            <person name="Zhu J.G."/>
            <person name="Ruan X.D."/>
            <person name="Zhao L."/>
            <person name="Wei J.T."/>
            <person name="Ye R.Z."/>
            <person name="Que T.C."/>
            <person name="Du C.H."/>
            <person name="Zhou Y.H."/>
            <person name="Cheng J.X."/>
            <person name="Dai P.F."/>
            <person name="Guo W.B."/>
            <person name="Han X.H."/>
            <person name="Huang E.J."/>
            <person name="Li L.F."/>
            <person name="Wei W."/>
            <person name="Gao Y.C."/>
            <person name="Liu J.Z."/>
            <person name="Shao H.Z."/>
            <person name="Wang X."/>
            <person name="Wang C.C."/>
            <person name="Yang T.C."/>
            <person name="Huo Q.B."/>
            <person name="Li W."/>
            <person name="Chen H.Y."/>
            <person name="Chen S.E."/>
            <person name="Zhou L.G."/>
            <person name="Ni X.B."/>
            <person name="Tian J.H."/>
            <person name="Sheng Y."/>
            <person name="Liu T."/>
            <person name="Pan Y.S."/>
            <person name="Xia L.Y."/>
            <person name="Li J."/>
            <person name="Zhao F."/>
            <person name="Cao W.C."/>
        </authorList>
    </citation>
    <scope>NUCLEOTIDE SEQUENCE</scope>
    <source>
        <strain evidence="16">Rmic-2018</strain>
    </source>
</reference>
<evidence type="ECO:0000256" key="2">
    <source>
        <dbReference type="ARBA" id="ARBA00006177"/>
    </source>
</evidence>
<evidence type="ECO:0000259" key="15">
    <source>
        <dbReference type="PROSITE" id="PS50950"/>
    </source>
</evidence>
<keyword evidence="3" id="KW-0479">Metal-binding</keyword>
<evidence type="ECO:0000313" key="17">
    <source>
        <dbReference type="Proteomes" id="UP000821866"/>
    </source>
</evidence>
<evidence type="ECO:0000256" key="6">
    <source>
        <dbReference type="ARBA" id="ARBA00023015"/>
    </source>
</evidence>
<evidence type="ECO:0000256" key="8">
    <source>
        <dbReference type="ARBA" id="ARBA00023125"/>
    </source>
</evidence>
<dbReference type="InterPro" id="IPR006612">
    <property type="entry name" value="THAP_Znf"/>
</dbReference>
<dbReference type="SUPFAM" id="SSF57716">
    <property type="entry name" value="Glucocorticoid receptor-like (DNA-binding domain)"/>
    <property type="match status" value="1"/>
</dbReference>
<gene>
    <name evidence="16" type="ORF">HPB51_026525</name>
</gene>
<dbReference type="SMART" id="SM00692">
    <property type="entry name" value="DM3"/>
    <property type="match status" value="1"/>
</dbReference>
<accession>A0A9J6D2U7</accession>
<name>A0A9J6D2U7_RHIMP</name>
<dbReference type="InterPro" id="IPR026516">
    <property type="entry name" value="THAP1/10"/>
</dbReference>
<keyword evidence="9" id="KW-0804">Transcription</keyword>
<keyword evidence="17" id="KW-1185">Reference proteome</keyword>
<keyword evidence="4 12" id="KW-0863">Zinc-finger</keyword>
<dbReference type="Pfam" id="PF05485">
    <property type="entry name" value="THAP"/>
    <property type="match status" value="1"/>
</dbReference>
<evidence type="ECO:0000256" key="4">
    <source>
        <dbReference type="ARBA" id="ARBA00022771"/>
    </source>
</evidence>
<dbReference type="SMART" id="SM00980">
    <property type="entry name" value="THAP"/>
    <property type="match status" value="1"/>
</dbReference>
<feature type="region of interest" description="Disordered" evidence="14">
    <location>
        <begin position="116"/>
        <end position="160"/>
    </location>
</feature>
<dbReference type="Proteomes" id="UP000821866">
    <property type="component" value="Unassembled WGS sequence"/>
</dbReference>
<dbReference type="AlphaFoldDB" id="A0A9J6D2U7"/>
<feature type="compositionally biased region" description="Basic and acidic residues" evidence="14">
    <location>
        <begin position="148"/>
        <end position="160"/>
    </location>
</feature>
<proteinExistence type="inferred from homology"/>
<evidence type="ECO:0000256" key="9">
    <source>
        <dbReference type="ARBA" id="ARBA00023163"/>
    </source>
</evidence>
<comment type="caution">
    <text evidence="16">The sequence shown here is derived from an EMBL/GenBank/DDBJ whole genome shotgun (WGS) entry which is preliminary data.</text>
</comment>
<dbReference type="Gene3D" id="6.20.210.20">
    <property type="entry name" value="THAP domain"/>
    <property type="match status" value="1"/>
</dbReference>
<evidence type="ECO:0000256" key="11">
    <source>
        <dbReference type="ARBA" id="ARBA00023306"/>
    </source>
</evidence>
<keyword evidence="11" id="KW-0131">Cell cycle</keyword>
<evidence type="ECO:0000256" key="14">
    <source>
        <dbReference type="SAM" id="MobiDB-lite"/>
    </source>
</evidence>
<dbReference type="InterPro" id="IPR038441">
    <property type="entry name" value="THAP_Znf_sf"/>
</dbReference>
<evidence type="ECO:0000313" key="16">
    <source>
        <dbReference type="EMBL" id="KAH7987840.1"/>
    </source>
</evidence>
<organism evidence="16 17">
    <name type="scientific">Rhipicephalus microplus</name>
    <name type="common">Cattle tick</name>
    <name type="synonym">Boophilus microplus</name>
    <dbReference type="NCBI Taxonomy" id="6941"/>
    <lineage>
        <taxon>Eukaryota</taxon>
        <taxon>Metazoa</taxon>
        <taxon>Ecdysozoa</taxon>
        <taxon>Arthropoda</taxon>
        <taxon>Chelicerata</taxon>
        <taxon>Arachnida</taxon>
        <taxon>Acari</taxon>
        <taxon>Parasitiformes</taxon>
        <taxon>Ixodida</taxon>
        <taxon>Ixodoidea</taxon>
        <taxon>Ixodidae</taxon>
        <taxon>Rhipicephalinae</taxon>
        <taxon>Rhipicephalus</taxon>
        <taxon>Boophilus</taxon>
    </lineage>
</organism>
<dbReference type="GO" id="GO:0043565">
    <property type="term" value="F:sequence-specific DNA binding"/>
    <property type="evidence" value="ECO:0007669"/>
    <property type="project" value="InterPro"/>
</dbReference>
<protein>
    <recommendedName>
        <fullName evidence="15">THAP-type domain-containing protein</fullName>
    </recommendedName>
</protein>
<dbReference type="EMBL" id="JABSTU010000666">
    <property type="protein sequence ID" value="KAH7987840.1"/>
    <property type="molecule type" value="Genomic_DNA"/>
</dbReference>
<comment type="subcellular location">
    <subcellularLocation>
        <location evidence="1">Nucleus</location>
        <location evidence="1">Nucleoplasm</location>
    </subcellularLocation>
</comment>
<evidence type="ECO:0000256" key="5">
    <source>
        <dbReference type="ARBA" id="ARBA00022833"/>
    </source>
</evidence>
<evidence type="ECO:0000256" key="7">
    <source>
        <dbReference type="ARBA" id="ARBA00023054"/>
    </source>
</evidence>
<evidence type="ECO:0000256" key="13">
    <source>
        <dbReference type="SAM" id="Coils"/>
    </source>
</evidence>
<keyword evidence="7 13" id="KW-0175">Coiled coil</keyword>
<evidence type="ECO:0000256" key="10">
    <source>
        <dbReference type="ARBA" id="ARBA00023242"/>
    </source>
</evidence>
<feature type="compositionally biased region" description="Basic and acidic residues" evidence="14">
    <location>
        <begin position="117"/>
        <end position="127"/>
    </location>
</feature>
<keyword evidence="5" id="KW-0862">Zinc</keyword>
<evidence type="ECO:0000256" key="1">
    <source>
        <dbReference type="ARBA" id="ARBA00004642"/>
    </source>
</evidence>